<keyword evidence="2" id="KW-1185">Reference proteome</keyword>
<gene>
    <name evidence="1" type="ORF">SAMN05421870_101667</name>
</gene>
<reference evidence="2" key="1">
    <citation type="submission" date="2016-10" db="EMBL/GenBank/DDBJ databases">
        <authorList>
            <person name="Varghese N."/>
            <person name="Submissions S."/>
        </authorList>
    </citation>
    <scope>NUCLEOTIDE SEQUENCE [LARGE SCALE GENOMIC DNA]</scope>
    <source>
        <strain evidence="2">CGMCC 4.6825</strain>
    </source>
</reference>
<dbReference type="OrthoDB" id="9917692at2"/>
<protein>
    <submittedName>
        <fullName evidence="1">Uncharacterized protein</fullName>
    </submittedName>
</protein>
<dbReference type="AlphaFoldDB" id="A0A1H9NTY9"/>
<dbReference type="RefSeq" id="WP_074998541.1">
    <property type="nucleotide sequence ID" value="NZ_FOGO01000001.1"/>
</dbReference>
<organism evidence="1 2">
    <name type="scientific">Streptomyces qinglanensis</name>
    <dbReference type="NCBI Taxonomy" id="943816"/>
    <lineage>
        <taxon>Bacteria</taxon>
        <taxon>Bacillati</taxon>
        <taxon>Actinomycetota</taxon>
        <taxon>Actinomycetes</taxon>
        <taxon>Kitasatosporales</taxon>
        <taxon>Streptomycetaceae</taxon>
        <taxon>Streptomyces</taxon>
    </lineage>
</organism>
<dbReference type="EMBL" id="FOGO01000001">
    <property type="protein sequence ID" value="SER39446.1"/>
    <property type="molecule type" value="Genomic_DNA"/>
</dbReference>
<proteinExistence type="predicted"/>
<name>A0A1H9NTY9_9ACTN</name>
<accession>A0A1H9NTY9</accession>
<sequence length="85" mass="9452">MNTSQHVKLRLGFFEGFEVVTGLLRDSGAHRIESRCFVLDRDMDPGQTTALVQLLEYSHRHVSHPVRVEAPTVNGAAYSAQSAEL</sequence>
<evidence type="ECO:0000313" key="1">
    <source>
        <dbReference type="EMBL" id="SER39446.1"/>
    </source>
</evidence>
<evidence type="ECO:0000313" key="2">
    <source>
        <dbReference type="Proteomes" id="UP000182841"/>
    </source>
</evidence>
<dbReference type="Proteomes" id="UP000182841">
    <property type="component" value="Unassembled WGS sequence"/>
</dbReference>